<dbReference type="Pfam" id="PF00419">
    <property type="entry name" value="Fimbrial"/>
    <property type="match status" value="1"/>
</dbReference>
<comment type="caution">
    <text evidence="6">The sequence shown here is derived from an EMBL/GenBank/DDBJ whole genome shotgun (WGS) entry which is preliminary data.</text>
</comment>
<keyword evidence="3" id="KW-0281">Fimbrium</keyword>
<evidence type="ECO:0000313" key="7">
    <source>
        <dbReference type="Proteomes" id="UP001209916"/>
    </source>
</evidence>
<dbReference type="RefSeq" id="WP_266121670.1">
    <property type="nucleotide sequence ID" value="NZ_JAPKNA010000006.1"/>
</dbReference>
<name>A0ABT3VQT9_9BURK</name>
<protein>
    <submittedName>
        <fullName evidence="6">Type 1 fimbrial protein</fullName>
    </submittedName>
</protein>
<dbReference type="PANTHER" id="PTHR33420">
    <property type="entry name" value="FIMBRIAL SUBUNIT ELFA-RELATED"/>
    <property type="match status" value="1"/>
</dbReference>
<comment type="subcellular location">
    <subcellularLocation>
        <location evidence="1">Fimbrium</location>
    </subcellularLocation>
</comment>
<dbReference type="Gene3D" id="2.60.40.1090">
    <property type="entry name" value="Fimbrial-type adhesion domain"/>
    <property type="match status" value="1"/>
</dbReference>
<dbReference type="InterPro" id="IPR036937">
    <property type="entry name" value="Adhesion_dom_fimbrial_sf"/>
</dbReference>
<dbReference type="SUPFAM" id="SSF49401">
    <property type="entry name" value="Bacterial adhesins"/>
    <property type="match status" value="1"/>
</dbReference>
<keyword evidence="7" id="KW-1185">Reference proteome</keyword>
<reference evidence="6 7" key="1">
    <citation type="submission" date="2022-11" db="EMBL/GenBank/DDBJ databases">
        <title>Biodiversity and phylogenetic relationships of bacteria.</title>
        <authorList>
            <person name="Machado R.A.R."/>
            <person name="Bhat A."/>
            <person name="Loulou A."/>
            <person name="Kallel S."/>
        </authorList>
    </citation>
    <scope>NUCLEOTIDE SEQUENCE [LARGE SCALE GENOMIC DNA]</scope>
    <source>
        <strain evidence="6 7">DSM 13975</strain>
    </source>
</reference>
<feature type="signal peptide" evidence="4">
    <location>
        <begin position="1"/>
        <end position="21"/>
    </location>
</feature>
<dbReference type="Proteomes" id="UP001209916">
    <property type="component" value="Unassembled WGS sequence"/>
</dbReference>
<feature type="chain" id="PRO_5047176243" evidence="4">
    <location>
        <begin position="22"/>
        <end position="187"/>
    </location>
</feature>
<feature type="domain" description="Fimbrial-type adhesion" evidence="5">
    <location>
        <begin position="31"/>
        <end position="186"/>
    </location>
</feature>
<dbReference type="PANTHER" id="PTHR33420:SF14">
    <property type="entry name" value="TYPE 1 FIMBRIN D-MANNOSE SPECIFIC ADHESIN"/>
    <property type="match status" value="1"/>
</dbReference>
<evidence type="ECO:0000256" key="3">
    <source>
        <dbReference type="ARBA" id="ARBA00023263"/>
    </source>
</evidence>
<evidence type="ECO:0000256" key="2">
    <source>
        <dbReference type="ARBA" id="ARBA00006671"/>
    </source>
</evidence>
<dbReference type="InterPro" id="IPR008966">
    <property type="entry name" value="Adhesion_dom_sf"/>
</dbReference>
<evidence type="ECO:0000259" key="5">
    <source>
        <dbReference type="Pfam" id="PF00419"/>
    </source>
</evidence>
<evidence type="ECO:0000313" key="6">
    <source>
        <dbReference type="EMBL" id="MCX5465922.1"/>
    </source>
</evidence>
<dbReference type="InterPro" id="IPR000259">
    <property type="entry name" value="Adhesion_dom_fimbrial"/>
</dbReference>
<comment type="similarity">
    <text evidence="2">Belongs to the fimbrial protein family.</text>
</comment>
<sequence>MKKILFGLTILSAFAATGAQAELTTAARGNINFVGSINADSCTVRSPGASSSGANMLVDMGPVSAKTLGTEATPATSAGGITSISKNIDMQIECATGTKVELKLAPTTTSGKGIAVTGGAQNVQIMLVSDQTILDFTSGTAKLEAPYADGAINIPLTAYYTRKAGAAVADVVGGQANATVAYELSYE</sequence>
<keyword evidence="4" id="KW-0732">Signal</keyword>
<evidence type="ECO:0000256" key="4">
    <source>
        <dbReference type="SAM" id="SignalP"/>
    </source>
</evidence>
<organism evidence="6 7">
    <name type="scientific">Alcaligenes parafaecalis</name>
    <dbReference type="NCBI Taxonomy" id="171260"/>
    <lineage>
        <taxon>Bacteria</taxon>
        <taxon>Pseudomonadati</taxon>
        <taxon>Pseudomonadota</taxon>
        <taxon>Betaproteobacteria</taxon>
        <taxon>Burkholderiales</taxon>
        <taxon>Alcaligenaceae</taxon>
        <taxon>Alcaligenes</taxon>
    </lineage>
</organism>
<proteinExistence type="inferred from homology"/>
<dbReference type="EMBL" id="JAPKNA010000006">
    <property type="protein sequence ID" value="MCX5465922.1"/>
    <property type="molecule type" value="Genomic_DNA"/>
</dbReference>
<accession>A0ABT3VQT9</accession>
<dbReference type="InterPro" id="IPR050263">
    <property type="entry name" value="Bact_Fimbrial_Adh_Pro"/>
</dbReference>
<gene>
    <name evidence="6" type="ORF">OSH09_17205</name>
</gene>
<evidence type="ECO:0000256" key="1">
    <source>
        <dbReference type="ARBA" id="ARBA00004561"/>
    </source>
</evidence>